<reference evidence="1 2" key="1">
    <citation type="submission" date="2019-04" db="EMBL/GenBank/DDBJ databases">
        <authorList>
            <consortium name="Pathogen Informatics"/>
        </authorList>
    </citation>
    <scope>NUCLEOTIDE SEQUENCE [LARGE SCALE GENOMIC DNA]</scope>
    <source>
        <strain evidence="1 2">NCTC9185</strain>
    </source>
</reference>
<dbReference type="Proteomes" id="UP000339249">
    <property type="component" value="Unassembled WGS sequence"/>
</dbReference>
<evidence type="ECO:0000313" key="2">
    <source>
        <dbReference type="Proteomes" id="UP000339249"/>
    </source>
</evidence>
<dbReference type="InterPro" id="IPR007423">
    <property type="entry name" value="Sel_put"/>
</dbReference>
<dbReference type="EMBL" id="CABDVU010000001">
    <property type="protein sequence ID" value="VTN13741.1"/>
    <property type="molecule type" value="Genomic_DNA"/>
</dbReference>
<evidence type="ECO:0000313" key="1">
    <source>
        <dbReference type="EMBL" id="VTN13741.1"/>
    </source>
</evidence>
<dbReference type="PANTHER" id="PTHR38453">
    <property type="entry name" value="CYTOPLASMIC PROTEIN-RELATED"/>
    <property type="match status" value="1"/>
</dbReference>
<protein>
    <submittedName>
        <fullName evidence="1">Uncharacterized small protein</fullName>
    </submittedName>
</protein>
<name>A0A4U9D7T7_RAOTE</name>
<dbReference type="AlphaFoldDB" id="A0A4U9D7T7"/>
<dbReference type="Pfam" id="PF04328">
    <property type="entry name" value="Sel_put"/>
    <property type="match status" value="1"/>
</dbReference>
<dbReference type="PANTHER" id="PTHR38453:SF1">
    <property type="entry name" value="CYTOPLASMIC PROTEIN"/>
    <property type="match status" value="1"/>
</dbReference>
<accession>A0A4U9D7T7</accession>
<sequence>MLIGIPDYDNYVEHMKANHPDKPYMTYKRILRERQEARYGGSGEGGVRCC</sequence>
<gene>
    <name evidence="1" type="ORF">NCTC9185_05783</name>
</gene>
<proteinExistence type="predicted"/>
<organism evidence="1 2">
    <name type="scientific">Raoultella terrigena</name>
    <name type="common">Klebsiella terrigena</name>
    <dbReference type="NCBI Taxonomy" id="577"/>
    <lineage>
        <taxon>Bacteria</taxon>
        <taxon>Pseudomonadati</taxon>
        <taxon>Pseudomonadota</taxon>
        <taxon>Gammaproteobacteria</taxon>
        <taxon>Enterobacterales</taxon>
        <taxon>Enterobacteriaceae</taxon>
        <taxon>Klebsiella/Raoultella group</taxon>
        <taxon>Raoultella</taxon>
    </lineage>
</organism>